<dbReference type="EMBL" id="GGEC01075049">
    <property type="protein sequence ID" value="MBX55533.1"/>
    <property type="molecule type" value="Transcribed_RNA"/>
</dbReference>
<name>A0A2P2PLB8_RHIMU</name>
<dbReference type="AlphaFoldDB" id="A0A2P2PLB8"/>
<accession>A0A2P2PLB8</accession>
<sequence>MKPVPLRSGQHELVNTEKKQKTLQQIDLGRIIKVLRELFVTDLNSFLTLIDLAENAGCRP</sequence>
<organism evidence="1">
    <name type="scientific">Rhizophora mucronata</name>
    <name type="common">Asiatic mangrove</name>
    <dbReference type="NCBI Taxonomy" id="61149"/>
    <lineage>
        <taxon>Eukaryota</taxon>
        <taxon>Viridiplantae</taxon>
        <taxon>Streptophyta</taxon>
        <taxon>Embryophyta</taxon>
        <taxon>Tracheophyta</taxon>
        <taxon>Spermatophyta</taxon>
        <taxon>Magnoliopsida</taxon>
        <taxon>eudicotyledons</taxon>
        <taxon>Gunneridae</taxon>
        <taxon>Pentapetalae</taxon>
        <taxon>rosids</taxon>
        <taxon>fabids</taxon>
        <taxon>Malpighiales</taxon>
        <taxon>Rhizophoraceae</taxon>
        <taxon>Rhizophora</taxon>
    </lineage>
</organism>
<protein>
    <submittedName>
        <fullName evidence="1">Uncharacterized protein</fullName>
    </submittedName>
</protein>
<proteinExistence type="predicted"/>
<evidence type="ECO:0000313" key="1">
    <source>
        <dbReference type="EMBL" id="MBX55533.1"/>
    </source>
</evidence>
<reference evidence="1" key="1">
    <citation type="submission" date="2018-02" db="EMBL/GenBank/DDBJ databases">
        <title>Rhizophora mucronata_Transcriptome.</title>
        <authorList>
            <person name="Meera S.P."/>
            <person name="Sreeshan A."/>
            <person name="Augustine A."/>
        </authorList>
    </citation>
    <scope>NUCLEOTIDE SEQUENCE</scope>
    <source>
        <tissue evidence="1">Leaf</tissue>
    </source>
</reference>